<dbReference type="PANTHER" id="PTHR33969">
    <property type="entry name" value="SEGREGATION AND CONDENSATION PROTEIN A"/>
    <property type="match status" value="1"/>
</dbReference>
<organism evidence="4 5">
    <name type="scientific">Candidatus Limosilactobacillus merdipullorum</name>
    <dbReference type="NCBI Taxonomy" id="2838653"/>
    <lineage>
        <taxon>Bacteria</taxon>
        <taxon>Bacillati</taxon>
        <taxon>Bacillota</taxon>
        <taxon>Bacilli</taxon>
        <taxon>Lactobacillales</taxon>
        <taxon>Lactobacillaceae</taxon>
        <taxon>Limosilactobacillus</taxon>
    </lineage>
</organism>
<dbReference type="AlphaFoldDB" id="A0A9D1QM86"/>
<evidence type="ECO:0000256" key="1">
    <source>
        <dbReference type="ARBA" id="ARBA00022829"/>
    </source>
</evidence>
<evidence type="ECO:0000256" key="3">
    <source>
        <dbReference type="HAMAP-Rule" id="MF_01805"/>
    </source>
</evidence>
<keyword evidence="3" id="KW-0131">Cell cycle</keyword>
<name>A0A9D1QM86_9LACO</name>
<dbReference type="Gene3D" id="1.10.10.580">
    <property type="entry name" value="Structural maintenance of chromosome 1. Chain E"/>
    <property type="match status" value="1"/>
</dbReference>
<evidence type="ECO:0000313" key="4">
    <source>
        <dbReference type="EMBL" id="HIW69920.1"/>
    </source>
</evidence>
<dbReference type="EMBL" id="DXGK01000020">
    <property type="protein sequence ID" value="HIW69920.1"/>
    <property type="molecule type" value="Genomic_DNA"/>
</dbReference>
<dbReference type="GO" id="GO:0007059">
    <property type="term" value="P:chromosome segregation"/>
    <property type="evidence" value="ECO:0007669"/>
    <property type="project" value="UniProtKB-UniRule"/>
</dbReference>
<dbReference type="HAMAP" id="MF_01805">
    <property type="entry name" value="ScpA"/>
    <property type="match status" value="1"/>
</dbReference>
<comment type="similarity">
    <text evidence="3">Belongs to the ScpA family.</text>
</comment>
<accession>A0A9D1QM86</accession>
<dbReference type="Proteomes" id="UP000886878">
    <property type="component" value="Unassembled WGS sequence"/>
</dbReference>
<proteinExistence type="inferred from homology"/>
<dbReference type="InterPro" id="IPR003768">
    <property type="entry name" value="ScpA"/>
</dbReference>
<comment type="caution">
    <text evidence="4">The sequence shown here is derived from an EMBL/GenBank/DDBJ whole genome shotgun (WGS) entry which is preliminary data.</text>
</comment>
<dbReference type="Pfam" id="PF02616">
    <property type="entry name" value="SMC_ScpA"/>
    <property type="match status" value="1"/>
</dbReference>
<dbReference type="GO" id="GO:0005737">
    <property type="term" value="C:cytoplasm"/>
    <property type="evidence" value="ECO:0007669"/>
    <property type="project" value="UniProtKB-SubCell"/>
</dbReference>
<comment type="subunit">
    <text evidence="3">Component of a cohesin-like complex composed of ScpA, ScpB and the Smc homodimer, in which ScpA and ScpB bind to the head domain of Smc. The presence of the three proteins is required for the association of the complex with DNA.</text>
</comment>
<reference evidence="4" key="1">
    <citation type="journal article" date="2021" name="PeerJ">
        <title>Extensive microbial diversity within the chicken gut microbiome revealed by metagenomics and culture.</title>
        <authorList>
            <person name="Gilroy R."/>
            <person name="Ravi A."/>
            <person name="Getino M."/>
            <person name="Pursley I."/>
            <person name="Horton D.L."/>
            <person name="Alikhan N.F."/>
            <person name="Baker D."/>
            <person name="Gharbi K."/>
            <person name="Hall N."/>
            <person name="Watson M."/>
            <person name="Adriaenssens E.M."/>
            <person name="Foster-Nyarko E."/>
            <person name="Jarju S."/>
            <person name="Secka A."/>
            <person name="Antonio M."/>
            <person name="Oren A."/>
            <person name="Chaudhuri R.R."/>
            <person name="La Ragione R."/>
            <person name="Hildebrand F."/>
            <person name="Pallen M.J."/>
        </authorList>
    </citation>
    <scope>NUCLEOTIDE SEQUENCE</scope>
    <source>
        <strain evidence="4">ChiHejej3B27-2180</strain>
    </source>
</reference>
<protein>
    <recommendedName>
        <fullName evidence="2 3">Segregation and condensation protein A</fullName>
    </recommendedName>
</protein>
<evidence type="ECO:0000313" key="5">
    <source>
        <dbReference type="Proteomes" id="UP000886878"/>
    </source>
</evidence>
<comment type="function">
    <text evidence="3">Participates in chromosomal partition during cell division. May act via the formation of a condensin-like complex containing Smc and ScpB that pull DNA away from mid-cell into both cell halves.</text>
</comment>
<keyword evidence="3" id="KW-0963">Cytoplasm</keyword>
<reference evidence="4" key="2">
    <citation type="submission" date="2021-04" db="EMBL/GenBank/DDBJ databases">
        <authorList>
            <person name="Gilroy R."/>
        </authorList>
    </citation>
    <scope>NUCLEOTIDE SEQUENCE</scope>
    <source>
        <strain evidence="4">ChiHejej3B27-2180</strain>
    </source>
</reference>
<keyword evidence="1 3" id="KW-0159">Chromosome partition</keyword>
<keyword evidence="3" id="KW-0132">Cell division</keyword>
<dbReference type="GO" id="GO:0051301">
    <property type="term" value="P:cell division"/>
    <property type="evidence" value="ECO:0007669"/>
    <property type="project" value="UniProtKB-KW"/>
</dbReference>
<dbReference type="InterPro" id="IPR023093">
    <property type="entry name" value="ScpA-like_C"/>
</dbReference>
<sequence length="259" mass="29584">MSEKPVIVNHPFQPTIKLEDFEGPLDLLLHLIRKNEMDIRDIQVSLITSQYMDYLSTMKKHRLEVAGDYFVMAATLMRIKSEMILPTPPVEEDVDEEPVDLREELVEQLLEYQRYKDAAAKLKDKEEYRLQEFSRAAMAVPPELVSRKVAPGVSLAQLQNVFEKVVRRHLTTEPVEQTVSPEKITVEQRLQTVQQQLRQGSQRFVDLFEDDVSRENLVTTFMAILELCKHGRVSVAQAGPLAPIVVTLKQSGGEESGQK</sequence>
<comment type="subcellular location">
    <subcellularLocation>
        <location evidence="3">Cytoplasm</location>
    </subcellularLocation>
    <text evidence="3">Associated with two foci at the outer edges of the nucleoid region in young cells, and at four foci within both cell halves in older cells.</text>
</comment>
<evidence type="ECO:0000256" key="2">
    <source>
        <dbReference type="ARBA" id="ARBA00044777"/>
    </source>
</evidence>
<dbReference type="Gene3D" id="6.10.250.2410">
    <property type="match status" value="1"/>
</dbReference>
<dbReference type="GO" id="GO:0006260">
    <property type="term" value="P:DNA replication"/>
    <property type="evidence" value="ECO:0007669"/>
    <property type="project" value="UniProtKB-UniRule"/>
</dbReference>
<dbReference type="PANTHER" id="PTHR33969:SF2">
    <property type="entry name" value="SEGREGATION AND CONDENSATION PROTEIN A"/>
    <property type="match status" value="1"/>
</dbReference>
<gene>
    <name evidence="3" type="primary">scpA</name>
    <name evidence="4" type="ORF">H9876_00855</name>
</gene>